<feature type="transmembrane region" description="Helical" evidence="6">
    <location>
        <begin position="106"/>
        <end position="132"/>
    </location>
</feature>
<dbReference type="RefSeq" id="WP_166930958.1">
    <property type="nucleotide sequence ID" value="NZ_BAAADD010000001.1"/>
</dbReference>
<feature type="transmembrane region" description="Helical" evidence="6">
    <location>
        <begin position="292"/>
        <end position="309"/>
    </location>
</feature>
<name>A0ABP3P227_9PROT</name>
<dbReference type="InterPro" id="IPR036259">
    <property type="entry name" value="MFS_trans_sf"/>
</dbReference>
<dbReference type="Proteomes" id="UP001499951">
    <property type="component" value="Unassembled WGS sequence"/>
</dbReference>
<evidence type="ECO:0000256" key="6">
    <source>
        <dbReference type="SAM" id="Phobius"/>
    </source>
</evidence>
<keyword evidence="4 6" id="KW-1133">Transmembrane helix</keyword>
<evidence type="ECO:0000256" key="2">
    <source>
        <dbReference type="ARBA" id="ARBA00022475"/>
    </source>
</evidence>
<feature type="transmembrane region" description="Helical" evidence="6">
    <location>
        <begin position="144"/>
        <end position="161"/>
    </location>
</feature>
<feature type="transmembrane region" description="Helical" evidence="6">
    <location>
        <begin position="227"/>
        <end position="249"/>
    </location>
</feature>
<evidence type="ECO:0000256" key="3">
    <source>
        <dbReference type="ARBA" id="ARBA00022692"/>
    </source>
</evidence>
<comment type="subcellular location">
    <subcellularLocation>
        <location evidence="1">Cell inner membrane</location>
        <topology evidence="1">Multi-pass membrane protein</topology>
    </subcellularLocation>
</comment>
<evidence type="ECO:0000313" key="7">
    <source>
        <dbReference type="EMBL" id="GAA0558690.1"/>
    </source>
</evidence>
<evidence type="ECO:0000256" key="1">
    <source>
        <dbReference type="ARBA" id="ARBA00004429"/>
    </source>
</evidence>
<keyword evidence="5 6" id="KW-0472">Membrane</keyword>
<feature type="transmembrane region" description="Helical" evidence="6">
    <location>
        <begin position="173"/>
        <end position="192"/>
    </location>
</feature>
<evidence type="ECO:0000256" key="4">
    <source>
        <dbReference type="ARBA" id="ARBA00022989"/>
    </source>
</evidence>
<dbReference type="SUPFAM" id="SSF103473">
    <property type="entry name" value="MFS general substrate transporter"/>
    <property type="match status" value="1"/>
</dbReference>
<dbReference type="EMBL" id="BAAADD010000001">
    <property type="protein sequence ID" value="GAA0558690.1"/>
    <property type="molecule type" value="Genomic_DNA"/>
</dbReference>
<dbReference type="Gene3D" id="1.20.1250.20">
    <property type="entry name" value="MFS general substrate transporter like domains"/>
    <property type="match status" value="2"/>
</dbReference>
<dbReference type="PANTHER" id="PTHR43702">
    <property type="entry name" value="L-FUCOSE-PROTON SYMPORTER"/>
    <property type="match status" value="1"/>
</dbReference>
<feature type="transmembrane region" description="Helical" evidence="6">
    <location>
        <begin position="83"/>
        <end position="100"/>
    </location>
</feature>
<evidence type="ECO:0000256" key="5">
    <source>
        <dbReference type="ARBA" id="ARBA00023136"/>
    </source>
</evidence>
<evidence type="ECO:0000313" key="8">
    <source>
        <dbReference type="Proteomes" id="UP001499951"/>
    </source>
</evidence>
<organism evidence="7 8">
    <name type="scientific">Rhizomicrobium electricum</name>
    <dbReference type="NCBI Taxonomy" id="480070"/>
    <lineage>
        <taxon>Bacteria</taxon>
        <taxon>Pseudomonadati</taxon>
        <taxon>Pseudomonadota</taxon>
        <taxon>Alphaproteobacteria</taxon>
        <taxon>Micropepsales</taxon>
        <taxon>Micropepsaceae</taxon>
        <taxon>Rhizomicrobium</taxon>
    </lineage>
</organism>
<proteinExistence type="predicted"/>
<dbReference type="PANTHER" id="PTHR43702:SF3">
    <property type="entry name" value="PROTEIN TSGA"/>
    <property type="match status" value="1"/>
</dbReference>
<dbReference type="InterPro" id="IPR011701">
    <property type="entry name" value="MFS"/>
</dbReference>
<feature type="transmembrane region" description="Helical" evidence="6">
    <location>
        <begin position="351"/>
        <end position="369"/>
    </location>
</feature>
<keyword evidence="8" id="KW-1185">Reference proteome</keyword>
<sequence>MAGGNSKTLKGLIVAVGLTVAAITLWGFSHRLYATLLPGLAPAFALTPAQSDMARSAIALGYLLMCLPTAVISRNLGYKTGMLFGLGTFAVGMFLVYPAVERHSITFFLVSATVVGSGLAILEVTALPLVTFLGPRKTACQRMILAESLSPFGAVLALYMGPKILASTAATPHNLVLLLSTVGVAAIVLAFVMEMVPFPAVATVRTAPGEPTLASFSPPLRIKRFRYAVAATFLCLFAQIIIAGFAPQFSRSAMPSLGPDAAQLVLVGCYSALGVGRIVGPLMMRWIAPLRLTVLFAGASAICCVLSVVTSGPAAIAGVLGTCFFMSIIFPAIFADALIDLGDMAKSATAILMFVAFTGTGLFALLAVVCTPAALHGIMLLPALCFAGVTAAAVVLKRTRTATPEERSDVEV</sequence>
<gene>
    <name evidence="7" type="primary">fucP_1</name>
    <name evidence="7" type="ORF">GCM10008942_03960</name>
</gene>
<dbReference type="Pfam" id="PF07690">
    <property type="entry name" value="MFS_1"/>
    <property type="match status" value="1"/>
</dbReference>
<feature type="transmembrane region" description="Helical" evidence="6">
    <location>
        <begin position="261"/>
        <end position="280"/>
    </location>
</feature>
<accession>A0ABP3P227</accession>
<feature type="transmembrane region" description="Helical" evidence="6">
    <location>
        <begin position="375"/>
        <end position="396"/>
    </location>
</feature>
<protein>
    <submittedName>
        <fullName evidence="7">L-fucose:H+ symporter permease</fullName>
    </submittedName>
</protein>
<feature type="transmembrane region" description="Helical" evidence="6">
    <location>
        <begin position="315"/>
        <end position="339"/>
    </location>
</feature>
<reference evidence="8" key="1">
    <citation type="journal article" date="2019" name="Int. J. Syst. Evol. Microbiol.">
        <title>The Global Catalogue of Microorganisms (GCM) 10K type strain sequencing project: providing services to taxonomists for standard genome sequencing and annotation.</title>
        <authorList>
            <consortium name="The Broad Institute Genomics Platform"/>
            <consortium name="The Broad Institute Genome Sequencing Center for Infectious Disease"/>
            <person name="Wu L."/>
            <person name="Ma J."/>
        </authorList>
    </citation>
    <scope>NUCLEOTIDE SEQUENCE [LARGE SCALE GENOMIC DNA]</scope>
    <source>
        <strain evidence="8">JCM 15089</strain>
    </source>
</reference>
<keyword evidence="3 6" id="KW-0812">Transmembrane</keyword>
<dbReference type="InterPro" id="IPR050375">
    <property type="entry name" value="MFS_TsgA-like"/>
</dbReference>
<comment type="caution">
    <text evidence="7">The sequence shown here is derived from an EMBL/GenBank/DDBJ whole genome shotgun (WGS) entry which is preliminary data.</text>
</comment>
<keyword evidence="2" id="KW-1003">Cell membrane</keyword>
<feature type="transmembrane region" description="Helical" evidence="6">
    <location>
        <begin position="53"/>
        <end position="71"/>
    </location>
</feature>
<feature type="transmembrane region" description="Helical" evidence="6">
    <location>
        <begin position="12"/>
        <end position="33"/>
    </location>
</feature>